<evidence type="ECO:0000256" key="6">
    <source>
        <dbReference type="ARBA" id="ARBA00023049"/>
    </source>
</evidence>
<dbReference type="InterPro" id="IPR001567">
    <property type="entry name" value="Pept_M3A_M3B_dom"/>
</dbReference>
<keyword evidence="6 7" id="KW-0482">Metalloprotease</keyword>
<dbReference type="InterPro" id="IPR024079">
    <property type="entry name" value="MetalloPept_cat_dom_sf"/>
</dbReference>
<accession>A0A402CY18</accession>
<dbReference type="InterPro" id="IPR024077">
    <property type="entry name" value="Neurolysin/TOP_dom2"/>
</dbReference>
<proteinExistence type="inferred from homology"/>
<keyword evidence="5 7" id="KW-0862">Zinc</keyword>
<dbReference type="AlphaFoldDB" id="A0A402CY18"/>
<evidence type="ECO:0000256" key="5">
    <source>
        <dbReference type="ARBA" id="ARBA00022833"/>
    </source>
</evidence>
<evidence type="ECO:0000313" key="8">
    <source>
        <dbReference type="EMBL" id="BDI32102.1"/>
    </source>
</evidence>
<comment type="similarity">
    <text evidence="1 7">Belongs to the peptidase M3 family.</text>
</comment>
<dbReference type="EMBL" id="AP025739">
    <property type="protein sequence ID" value="BDI32102.1"/>
    <property type="molecule type" value="Genomic_DNA"/>
</dbReference>
<dbReference type="RefSeq" id="WP_119322201.1">
    <property type="nucleotide sequence ID" value="NZ_AP025739.1"/>
</dbReference>
<evidence type="ECO:0000313" key="9">
    <source>
        <dbReference type="Proteomes" id="UP000287394"/>
    </source>
</evidence>
<sequence>MNSARSYFDELNTQYLQTHQAKEDLFWDTYMAISDDRDGFAQAEHAYQAFLSDPEKLTRVRSLLAELETSADRESREDVEFGLRGWLAMFEANIIDNAAAERSQRELVEMETELFGKRRDFKMSHVNERGEREEASLGTLAINIATNPSEEARKGSHDELLRLEQWVLANGFLEIVAKRNEFARALGYRHYFDYKVRTGEKMSPEDLFRILDDFEERTRDASRRSLDAMIAEKGASAVLPHNLSFHISGDVRRQMDPYLPFGKGLERWVVTFQRLGIGFRGAVMQLDLLEREGKYQNGFCHAPVPAFFDKDGHWVAAHVNFTSLAKPGQVGSGANALRTLFHEGGHAAHFANVAQNAPCFSQEYAPTSMAYAETQSMFCDSLLGDADWLKRYALDESGTPIPDELIRTQIEKTQPWLSRSMRNMMVVPYFEIALYEMSDDERTPEAVLALARQTEERIMGTPVNSRPVLSIPHLLNRESAASYHGYLLAEMAVHQTRGYLLQKFGYLTDNSRIGPLLAEHYWRPGNSVDHNATLIGLTGQGFSAKYLADACNQTVEEAWKEAAESIAAAARRHYSTDYPETLSATIRIVDGAKVITDNDVSDADMCARFEAWVGELTKA</sequence>
<dbReference type="Proteomes" id="UP000287394">
    <property type="component" value="Chromosome"/>
</dbReference>
<keyword evidence="2 7" id="KW-0645">Protease</keyword>
<evidence type="ECO:0000256" key="2">
    <source>
        <dbReference type="ARBA" id="ARBA00022670"/>
    </source>
</evidence>
<name>A0A402CY18_9BACT</name>
<dbReference type="GO" id="GO:0006518">
    <property type="term" value="P:peptide metabolic process"/>
    <property type="evidence" value="ECO:0007669"/>
    <property type="project" value="TreeGrafter"/>
</dbReference>
<dbReference type="InterPro" id="IPR045090">
    <property type="entry name" value="Pept_M3A_M3B"/>
</dbReference>
<dbReference type="GO" id="GO:0006508">
    <property type="term" value="P:proteolysis"/>
    <property type="evidence" value="ECO:0007669"/>
    <property type="project" value="UniProtKB-KW"/>
</dbReference>
<dbReference type="GO" id="GO:0004222">
    <property type="term" value="F:metalloendopeptidase activity"/>
    <property type="evidence" value="ECO:0007669"/>
    <property type="project" value="InterPro"/>
</dbReference>
<gene>
    <name evidence="8" type="ORF">CCAX7_41530</name>
</gene>
<keyword evidence="4 7" id="KW-0378">Hydrolase</keyword>
<reference evidence="8 9" key="1">
    <citation type="journal article" date="2019" name="Int. J. Syst. Evol. Microbiol.">
        <title>Capsulimonas corticalis gen. nov., sp. nov., an aerobic capsulated bacterium, of a novel bacterial order, Capsulimonadales ord. nov., of the class Armatimonadia of the phylum Armatimonadetes.</title>
        <authorList>
            <person name="Li J."/>
            <person name="Kudo C."/>
            <person name="Tonouchi A."/>
        </authorList>
    </citation>
    <scope>NUCLEOTIDE SEQUENCE [LARGE SCALE GENOMIC DNA]</scope>
    <source>
        <strain evidence="8 9">AX-7</strain>
    </source>
</reference>
<keyword evidence="3 7" id="KW-0479">Metal-binding</keyword>
<dbReference type="KEGG" id="ccot:CCAX7_41530"/>
<protein>
    <submittedName>
        <fullName evidence="8">Peptidase</fullName>
    </submittedName>
</protein>
<dbReference type="PANTHER" id="PTHR11804">
    <property type="entry name" value="PROTEASE M3 THIMET OLIGOPEPTIDASE-RELATED"/>
    <property type="match status" value="1"/>
</dbReference>
<dbReference type="SUPFAM" id="SSF55486">
    <property type="entry name" value="Metalloproteases ('zincins'), catalytic domain"/>
    <property type="match status" value="1"/>
</dbReference>
<dbReference type="Gene3D" id="1.10.1370.10">
    <property type="entry name" value="Neurolysin, domain 3"/>
    <property type="match status" value="1"/>
</dbReference>
<dbReference type="Gene3D" id="3.40.390.10">
    <property type="entry name" value="Collagenase (Catalytic Domain)"/>
    <property type="match status" value="1"/>
</dbReference>
<evidence type="ECO:0000256" key="1">
    <source>
        <dbReference type="ARBA" id="ARBA00006040"/>
    </source>
</evidence>
<comment type="cofactor">
    <cofactor evidence="7">
        <name>Zn(2+)</name>
        <dbReference type="ChEBI" id="CHEBI:29105"/>
    </cofactor>
    <text evidence="7">Binds 1 zinc ion.</text>
</comment>
<keyword evidence="9" id="KW-1185">Reference proteome</keyword>
<evidence type="ECO:0000256" key="7">
    <source>
        <dbReference type="RuleBase" id="RU003435"/>
    </source>
</evidence>
<evidence type="ECO:0000256" key="4">
    <source>
        <dbReference type="ARBA" id="ARBA00022801"/>
    </source>
</evidence>
<organism evidence="8 9">
    <name type="scientific">Capsulimonas corticalis</name>
    <dbReference type="NCBI Taxonomy" id="2219043"/>
    <lineage>
        <taxon>Bacteria</taxon>
        <taxon>Bacillati</taxon>
        <taxon>Armatimonadota</taxon>
        <taxon>Armatimonadia</taxon>
        <taxon>Capsulimonadales</taxon>
        <taxon>Capsulimonadaceae</taxon>
        <taxon>Capsulimonas</taxon>
    </lineage>
</organism>
<dbReference type="GO" id="GO:0046872">
    <property type="term" value="F:metal ion binding"/>
    <property type="evidence" value="ECO:0007669"/>
    <property type="project" value="UniProtKB-UniRule"/>
</dbReference>
<dbReference type="PANTHER" id="PTHR11804:SF84">
    <property type="entry name" value="SACCHAROLYSIN"/>
    <property type="match status" value="1"/>
</dbReference>
<dbReference type="Pfam" id="PF01432">
    <property type="entry name" value="Peptidase_M3"/>
    <property type="match status" value="1"/>
</dbReference>
<evidence type="ECO:0000256" key="3">
    <source>
        <dbReference type="ARBA" id="ARBA00022723"/>
    </source>
</evidence>
<dbReference type="OrthoDB" id="9773538at2"/>